<feature type="region of interest" description="Disordered" evidence="1">
    <location>
        <begin position="1"/>
        <end position="279"/>
    </location>
</feature>
<evidence type="ECO:0000256" key="1">
    <source>
        <dbReference type="SAM" id="MobiDB-lite"/>
    </source>
</evidence>
<dbReference type="RefSeq" id="XP_066917725.1">
    <property type="nucleotide sequence ID" value="XM_067061624.1"/>
</dbReference>
<feature type="region of interest" description="Disordered" evidence="1">
    <location>
        <begin position="511"/>
        <end position="539"/>
    </location>
</feature>
<dbReference type="RefSeq" id="XP_066917727.1">
    <property type="nucleotide sequence ID" value="XM_067061626.1"/>
</dbReference>
<dbReference type="Proteomes" id="UP000594262">
    <property type="component" value="Unplaced"/>
</dbReference>
<feature type="region of interest" description="Disordered" evidence="1">
    <location>
        <begin position="604"/>
        <end position="642"/>
    </location>
</feature>
<feature type="compositionally biased region" description="Basic and acidic residues" evidence="1">
    <location>
        <begin position="33"/>
        <end position="58"/>
    </location>
</feature>
<feature type="compositionally biased region" description="Basic and acidic residues" evidence="1">
    <location>
        <begin position="782"/>
        <end position="793"/>
    </location>
</feature>
<dbReference type="OrthoDB" id="10685940at2759"/>
<evidence type="ECO:0000259" key="2">
    <source>
        <dbReference type="PROSITE" id="PS00036"/>
    </source>
</evidence>
<accession>A0A7M5V796</accession>
<evidence type="ECO:0000313" key="3">
    <source>
        <dbReference type="EnsemblMetazoa" id="CLYHEMP010835.1"/>
    </source>
</evidence>
<organism evidence="3 4">
    <name type="scientific">Clytia hemisphaerica</name>
    <dbReference type="NCBI Taxonomy" id="252671"/>
    <lineage>
        <taxon>Eukaryota</taxon>
        <taxon>Metazoa</taxon>
        <taxon>Cnidaria</taxon>
        <taxon>Hydrozoa</taxon>
        <taxon>Hydroidolina</taxon>
        <taxon>Leptothecata</taxon>
        <taxon>Obeliida</taxon>
        <taxon>Clytiidae</taxon>
        <taxon>Clytia</taxon>
    </lineage>
</organism>
<dbReference type="GO" id="GO:0003700">
    <property type="term" value="F:DNA-binding transcription factor activity"/>
    <property type="evidence" value="ECO:0007669"/>
    <property type="project" value="InterPro"/>
</dbReference>
<dbReference type="EnsemblMetazoa" id="CLYHEMT010835.1">
    <property type="protein sequence ID" value="CLYHEMP010835.1"/>
    <property type="gene ID" value="CLYHEMG010835"/>
</dbReference>
<feature type="compositionally biased region" description="Polar residues" evidence="1">
    <location>
        <begin position="350"/>
        <end position="364"/>
    </location>
</feature>
<feature type="compositionally biased region" description="Basic and acidic residues" evidence="1">
    <location>
        <begin position="86"/>
        <end position="119"/>
    </location>
</feature>
<dbReference type="GeneID" id="136805070"/>
<feature type="domain" description="BZIP" evidence="2">
    <location>
        <begin position="630"/>
        <end position="645"/>
    </location>
</feature>
<feature type="compositionally biased region" description="Polar residues" evidence="1">
    <location>
        <begin position="849"/>
        <end position="863"/>
    </location>
</feature>
<name>A0A7M5V796_9CNID</name>
<dbReference type="PANTHER" id="PTHR36721">
    <property type="entry name" value="PROLINE-RICH FAMILY PROTEIN"/>
    <property type="match status" value="1"/>
</dbReference>
<feature type="compositionally biased region" description="Basic residues" evidence="1">
    <location>
        <begin position="770"/>
        <end position="781"/>
    </location>
</feature>
<feature type="compositionally biased region" description="Basic residues" evidence="1">
    <location>
        <begin position="75"/>
        <end position="85"/>
    </location>
</feature>
<dbReference type="InterPro" id="IPR004827">
    <property type="entry name" value="bZIP"/>
</dbReference>
<feature type="compositionally biased region" description="Basic and acidic residues" evidence="1">
    <location>
        <begin position="838"/>
        <end position="848"/>
    </location>
</feature>
<feature type="compositionally biased region" description="Acidic residues" evidence="1">
    <location>
        <begin position="927"/>
        <end position="936"/>
    </location>
</feature>
<evidence type="ECO:0000313" key="4">
    <source>
        <dbReference type="Proteomes" id="UP000594262"/>
    </source>
</evidence>
<keyword evidence="4" id="KW-1185">Reference proteome</keyword>
<feature type="compositionally biased region" description="Basic residues" evidence="1">
    <location>
        <begin position="795"/>
        <end position="805"/>
    </location>
</feature>
<feature type="compositionally biased region" description="Basic and acidic residues" evidence="1">
    <location>
        <begin position="17"/>
        <end position="26"/>
    </location>
</feature>
<feature type="region of interest" description="Disordered" evidence="1">
    <location>
        <begin position="297"/>
        <end position="388"/>
    </location>
</feature>
<sequence>MATDAVVHPFQPNKNRFSNDIKRFSMVDEYELDKDFNRSNKKTRSDQEDKSKENESEHLLNNLNQSTNGGLDGKMKKHRAARKRNRSDMSPEELRKLRERERKAQQSRRDRIRAQKRENQQWQDEDAAWEAFLDQTDCKKPSTKHNRSSMPSMVCSIDENQDTKKSKGKLEKQNSLESTTGSSHSTSYLSDDSSTHSSYKEAPKKNNKETEEEMTKIPEEEPLRRHHEEKLPPPSKEKLSHHAEDEKPLRRNGEEKKEHRHHYHHHLPSPPSHPYHHMYHQKLSPHSFHPSDLYPKMFHHDSPIHHHPHPPPPYSPTEHKHFLAIRQHHHDKKHDPHHHDPHHHHYQPSHFMSTVRSPQNSPSSNHRENKKLNTSPQHEKKKVISRNVDRKKLSEEELEELRRRERDYQRERRARIRMEKAKTQAQQERFNACGRYPPPPPPPHAEMYRHHIHHHPQATDTIARYDHERYRVSPGPKPTPKALEVEIPECEKVNKTTPKVETDLLQVVPKTRDCEDKHTPPTGTSSPVEEYPTTKAPKKSLLESICSTLKRESSEWDKEELGDLIIDLKRDDDKRQTTPKMEPVEERVDDVHYLTKIKDEYHSKEYDDSTLSQAEEQKLRDKLTEEQLERRRKSNREAQRRRRARLKMQGHLEERHEFEPHDELVDKDDRIEYKHCKNRPDSLYMSPYEGFTGHRGSPYHKERNNHEGVHYIHENYSSPQRVIMDTHYHHGNKHHALYHSPHHRISEMDDSQRHRPHFYYDSPEFRHHLPHRYRDTHHRRHETVGEREREYTRSRSPHTHSHSRSTSKSATPPDSRKAPSPTPSDPQHHSHQNNSSSSRRESESKDDSISTSNEINDSTASKSSGRKRKQFAPRKLAATSVNTTPDEEVPVDESQPTAAENLLPATENGDHPFEEEENKVVILPNGNEEEDLEENS</sequence>
<dbReference type="PANTHER" id="PTHR36721:SF1">
    <property type="entry name" value="OS04G0446401 PROTEIN"/>
    <property type="match status" value="1"/>
</dbReference>
<feature type="compositionally biased region" description="Basic residues" evidence="1">
    <location>
        <begin position="322"/>
        <end position="332"/>
    </location>
</feature>
<dbReference type="PROSITE" id="PS00036">
    <property type="entry name" value="BZIP_BASIC"/>
    <property type="match status" value="1"/>
</dbReference>
<feature type="compositionally biased region" description="Basic and acidic residues" evidence="1">
    <location>
        <begin position="615"/>
        <end position="629"/>
    </location>
</feature>
<feature type="compositionally biased region" description="Basic and acidic residues" evidence="1">
    <location>
        <begin position="198"/>
        <end position="257"/>
    </location>
</feature>
<dbReference type="RefSeq" id="XP_066917728.1">
    <property type="nucleotide sequence ID" value="XM_067061627.1"/>
</dbReference>
<proteinExistence type="predicted"/>
<feature type="compositionally biased region" description="Basic residues" evidence="1">
    <location>
        <begin position="258"/>
        <end position="267"/>
    </location>
</feature>
<dbReference type="RefSeq" id="XP_066917726.1">
    <property type="nucleotide sequence ID" value="XM_067061625.1"/>
</dbReference>
<dbReference type="AlphaFoldDB" id="A0A7M5V796"/>
<protein>
    <recommendedName>
        <fullName evidence="2">BZIP domain-containing protein</fullName>
    </recommendedName>
</protein>
<feature type="region of interest" description="Disordered" evidence="1">
    <location>
        <begin position="770"/>
        <end position="936"/>
    </location>
</feature>
<feature type="compositionally biased region" description="Basic and acidic residues" evidence="1">
    <location>
        <begin position="161"/>
        <end position="174"/>
    </location>
</feature>
<feature type="compositionally biased region" description="Low complexity" evidence="1">
    <location>
        <begin position="175"/>
        <end position="197"/>
    </location>
</feature>
<feature type="compositionally biased region" description="Basic residues" evidence="1">
    <location>
        <begin position="630"/>
        <end position="642"/>
    </location>
</feature>
<reference evidence="3" key="1">
    <citation type="submission" date="2021-01" db="UniProtKB">
        <authorList>
            <consortium name="EnsemblMetazoa"/>
        </authorList>
    </citation>
    <scope>IDENTIFICATION</scope>
</reference>